<feature type="domain" description="SUI1" evidence="5">
    <location>
        <begin position="111"/>
        <end position="171"/>
    </location>
</feature>
<name>A0A7S4PJ36_GUITH</name>
<organism evidence="6">
    <name type="scientific">Guillardia theta</name>
    <name type="common">Cryptophyte</name>
    <name type="synonym">Cryptomonas phi</name>
    <dbReference type="NCBI Taxonomy" id="55529"/>
    <lineage>
        <taxon>Eukaryota</taxon>
        <taxon>Cryptophyceae</taxon>
        <taxon>Pyrenomonadales</taxon>
        <taxon>Geminigeraceae</taxon>
        <taxon>Guillardia</taxon>
    </lineage>
</organism>
<evidence type="ECO:0000259" key="5">
    <source>
        <dbReference type="PROSITE" id="PS50296"/>
    </source>
</evidence>
<dbReference type="GO" id="GO:0006417">
    <property type="term" value="P:regulation of translation"/>
    <property type="evidence" value="ECO:0007669"/>
    <property type="project" value="UniProtKB-KW"/>
</dbReference>
<dbReference type="Gene3D" id="3.30.780.10">
    <property type="entry name" value="SUI1-like domain"/>
    <property type="match status" value="1"/>
</dbReference>
<dbReference type="PROSITE" id="PS50296">
    <property type="entry name" value="SUI1"/>
    <property type="match status" value="1"/>
</dbReference>
<dbReference type="CDD" id="cd11567">
    <property type="entry name" value="YciH_like"/>
    <property type="match status" value="1"/>
</dbReference>
<feature type="signal peptide" evidence="4">
    <location>
        <begin position="1"/>
        <end position="18"/>
    </location>
</feature>
<dbReference type="AlphaFoldDB" id="A0A7S4PJ36"/>
<dbReference type="InterPro" id="IPR036877">
    <property type="entry name" value="SUI1_dom_sf"/>
</dbReference>
<dbReference type="PANTHER" id="PTHR12789:SF0">
    <property type="entry name" value="DENSITY-REGULATED PROTEIN"/>
    <property type="match status" value="1"/>
</dbReference>
<dbReference type="GO" id="GO:0003743">
    <property type="term" value="F:translation initiation factor activity"/>
    <property type="evidence" value="ECO:0007669"/>
    <property type="project" value="InterPro"/>
</dbReference>
<keyword evidence="2" id="KW-0810">Translation regulation</keyword>
<reference evidence="6" key="1">
    <citation type="submission" date="2021-01" db="EMBL/GenBank/DDBJ databases">
        <authorList>
            <person name="Corre E."/>
            <person name="Pelletier E."/>
            <person name="Niang G."/>
            <person name="Scheremetjew M."/>
            <person name="Finn R."/>
            <person name="Kale V."/>
            <person name="Holt S."/>
            <person name="Cochrane G."/>
            <person name="Meng A."/>
            <person name="Brown T."/>
            <person name="Cohen L."/>
        </authorList>
    </citation>
    <scope>NUCLEOTIDE SEQUENCE</scope>
    <source>
        <strain evidence="6">CCMP 2712</strain>
    </source>
</reference>
<evidence type="ECO:0000256" key="1">
    <source>
        <dbReference type="ARBA" id="ARBA00005422"/>
    </source>
</evidence>
<comment type="similarity">
    <text evidence="1">Belongs to the SUI1 family.</text>
</comment>
<evidence type="ECO:0000313" key="6">
    <source>
        <dbReference type="EMBL" id="CAE2336621.1"/>
    </source>
</evidence>
<dbReference type="GO" id="GO:0002188">
    <property type="term" value="P:translation reinitiation"/>
    <property type="evidence" value="ECO:0007669"/>
    <property type="project" value="TreeGrafter"/>
</dbReference>
<dbReference type="GO" id="GO:0001731">
    <property type="term" value="P:formation of translation preinitiation complex"/>
    <property type="evidence" value="ECO:0007669"/>
    <property type="project" value="TreeGrafter"/>
</dbReference>
<dbReference type="EMBL" id="HBKN01046833">
    <property type="protein sequence ID" value="CAE2336621.1"/>
    <property type="molecule type" value="Transcribed_RNA"/>
</dbReference>
<dbReference type="GO" id="GO:0003729">
    <property type="term" value="F:mRNA binding"/>
    <property type="evidence" value="ECO:0007669"/>
    <property type="project" value="TreeGrafter"/>
</dbReference>
<keyword evidence="4" id="KW-0732">Signal</keyword>
<dbReference type="Pfam" id="PF01253">
    <property type="entry name" value="SUI1"/>
    <property type="match status" value="1"/>
</dbReference>
<keyword evidence="3" id="KW-0648">Protein biosynthesis</keyword>
<feature type="chain" id="PRO_5031058883" description="SUI1 domain-containing protein" evidence="4">
    <location>
        <begin position="19"/>
        <end position="184"/>
    </location>
</feature>
<dbReference type="SUPFAM" id="SSF55159">
    <property type="entry name" value="eIF1-like"/>
    <property type="match status" value="1"/>
</dbReference>
<evidence type="ECO:0000256" key="4">
    <source>
        <dbReference type="SAM" id="SignalP"/>
    </source>
</evidence>
<dbReference type="InterPro" id="IPR050318">
    <property type="entry name" value="DENR/SUI1_TIF"/>
</dbReference>
<dbReference type="InterPro" id="IPR005872">
    <property type="entry name" value="SUI1_arc_bac"/>
</dbReference>
<protein>
    <recommendedName>
        <fullName evidence="5">SUI1 domain-containing protein</fullName>
    </recommendedName>
</protein>
<dbReference type="InterPro" id="IPR001950">
    <property type="entry name" value="SUI1"/>
</dbReference>
<evidence type="ECO:0000256" key="3">
    <source>
        <dbReference type="ARBA" id="ARBA00022917"/>
    </source>
</evidence>
<proteinExistence type="inferred from homology"/>
<gene>
    <name evidence="6" type="ORF">GTHE00462_LOCUS36565</name>
</gene>
<sequence>MLPFRLLLFLQLLSLCTAFLLSPNVGQQSLALRASQGGSSNEDLQALAEKLKKGMTSWSSFEEESLPAKKGKGKVTVQKATARPSKESALAAKPADKSQLKIRVEVTRAGKGGKTVTVAKGFEGIPMDDLKAMLKDLKVKVGSGGKVTEEKCIELQGEHSSTTIDFLISHGFTNSKLSGGLPKK</sequence>
<accession>A0A7S4PJ36</accession>
<dbReference type="PANTHER" id="PTHR12789">
    <property type="entry name" value="DENSITY-REGULATED PROTEIN HOMOLOG"/>
    <property type="match status" value="1"/>
</dbReference>
<evidence type="ECO:0000256" key="2">
    <source>
        <dbReference type="ARBA" id="ARBA00022845"/>
    </source>
</evidence>